<name>A0ABQ1TRT1_9BACT</name>
<gene>
    <name evidence="3" type="ORF">GCM10011383_09670</name>
</gene>
<comment type="caution">
    <text evidence="3">The sequence shown here is derived from an EMBL/GenBank/DDBJ whole genome shotgun (WGS) entry which is preliminary data.</text>
</comment>
<dbReference type="EMBL" id="BMHT01000002">
    <property type="protein sequence ID" value="GGF00931.1"/>
    <property type="molecule type" value="Genomic_DNA"/>
</dbReference>
<keyword evidence="1" id="KW-0472">Membrane</keyword>
<evidence type="ECO:0000259" key="2">
    <source>
        <dbReference type="Pfam" id="PF14360"/>
    </source>
</evidence>
<proteinExistence type="predicted"/>
<accession>A0ABQ1TRT1</accession>
<feature type="domain" description="Sphingomyelin synthase-like" evidence="2">
    <location>
        <begin position="162"/>
        <end position="223"/>
    </location>
</feature>
<dbReference type="Proteomes" id="UP000632273">
    <property type="component" value="Unassembled WGS sequence"/>
</dbReference>
<feature type="transmembrane region" description="Helical" evidence="1">
    <location>
        <begin position="115"/>
        <end position="133"/>
    </location>
</feature>
<dbReference type="Pfam" id="PF14360">
    <property type="entry name" value="PAP2_C"/>
    <property type="match status" value="1"/>
</dbReference>
<reference evidence="4" key="1">
    <citation type="journal article" date="2019" name="Int. J. Syst. Evol. Microbiol.">
        <title>The Global Catalogue of Microorganisms (GCM) 10K type strain sequencing project: providing services to taxonomists for standard genome sequencing and annotation.</title>
        <authorList>
            <consortium name="The Broad Institute Genomics Platform"/>
            <consortium name="The Broad Institute Genome Sequencing Center for Infectious Disease"/>
            <person name="Wu L."/>
            <person name="Ma J."/>
        </authorList>
    </citation>
    <scope>NUCLEOTIDE SEQUENCE [LARGE SCALE GENOMIC DNA]</scope>
    <source>
        <strain evidence="4">CGMCC 1.15197</strain>
    </source>
</reference>
<feature type="transmembrane region" description="Helical" evidence="1">
    <location>
        <begin position="187"/>
        <end position="204"/>
    </location>
</feature>
<keyword evidence="1" id="KW-1133">Transmembrane helix</keyword>
<evidence type="ECO:0000256" key="1">
    <source>
        <dbReference type="SAM" id="Phobius"/>
    </source>
</evidence>
<keyword evidence="1" id="KW-0812">Transmembrane</keyword>
<evidence type="ECO:0000313" key="3">
    <source>
        <dbReference type="EMBL" id="GGF00931.1"/>
    </source>
</evidence>
<evidence type="ECO:0000313" key="4">
    <source>
        <dbReference type="Proteomes" id="UP000632273"/>
    </source>
</evidence>
<feature type="transmembrane region" description="Helical" evidence="1">
    <location>
        <begin position="163"/>
        <end position="180"/>
    </location>
</feature>
<keyword evidence="4" id="KW-1185">Reference proteome</keyword>
<dbReference type="InterPro" id="IPR025749">
    <property type="entry name" value="Sphingomyelin_synth-like_dom"/>
</dbReference>
<organism evidence="3 4">
    <name type="scientific">Hymenobacter cavernae</name>
    <dbReference type="NCBI Taxonomy" id="2044852"/>
    <lineage>
        <taxon>Bacteria</taxon>
        <taxon>Pseudomonadati</taxon>
        <taxon>Bacteroidota</taxon>
        <taxon>Cytophagia</taxon>
        <taxon>Cytophagales</taxon>
        <taxon>Hymenobacteraceae</taxon>
        <taxon>Hymenobacter</taxon>
    </lineage>
</organism>
<sequence length="230" mass="25909">MAAAGLHYMFSLGNREPLVTAPFAEKGTRGWMRAWEQPRFRWQLGLGLTLGIILAFGMPHYFAFIEARVGKVLADPLLPHLPARDMSWTTFTIIYLCILLALIHLGRRPGAFVRVLWAYCIMHLIRIGTLWFAPLDPPTGLVLLHDPIVDTLFYPTNPITKDLFFSGHTATIMLLALGVRSQWLQRLLLLATVAIGFLVLVQHAHYTYDVVAAPFFAALSFWLAGKVVRK</sequence>
<feature type="transmembrane region" description="Helical" evidence="1">
    <location>
        <begin position="42"/>
        <end position="65"/>
    </location>
</feature>
<feature type="transmembrane region" description="Helical" evidence="1">
    <location>
        <begin position="85"/>
        <end position="103"/>
    </location>
</feature>
<feature type="transmembrane region" description="Helical" evidence="1">
    <location>
        <begin position="210"/>
        <end position="228"/>
    </location>
</feature>
<protein>
    <recommendedName>
        <fullName evidence="2">Sphingomyelin synthase-like domain-containing protein</fullName>
    </recommendedName>
</protein>